<sequence>MVYVMLLSGPMMLLCPGVTWATDESNRAAEWMEREYHYLIVEQDVQDVLKEFGRNLALPMEVSPRVEGDVRGDIRAETARGFLEQVCAANDLAWFFDGGVLHVAKREEMTHQSFELTDIDSQRLMADIEGSSVGDPMRSRLVDGGETLQIWGMNAWVDDVARRVERLRQPAPSNGGGVTVFRGSITTQTAE</sequence>
<evidence type="ECO:0000313" key="3">
    <source>
        <dbReference type="Proteomes" id="UP001645039"/>
    </source>
</evidence>
<protein>
    <recommendedName>
        <fullName evidence="4">Type III secretion protein C</fullName>
    </recommendedName>
</protein>
<comment type="caution">
    <text evidence="2">The sequence shown here is derived from an EMBL/GenBank/DDBJ whole genome shotgun (WGS) entry which is preliminary data.</text>
</comment>
<evidence type="ECO:0000313" key="2">
    <source>
        <dbReference type="EMBL" id="MBE0398775.1"/>
    </source>
</evidence>
<dbReference type="EMBL" id="RRZD01000001">
    <property type="protein sequence ID" value="MBE0398775.1"/>
    <property type="molecule type" value="Genomic_DNA"/>
</dbReference>
<reference evidence="2 3" key="1">
    <citation type="submission" date="2020-07" db="EMBL/GenBank/DDBJ databases">
        <title>Halophilic bacteria isolated from french cheeses.</title>
        <authorList>
            <person name="Kothe C.I."/>
            <person name="Farah-Kraiem B."/>
            <person name="Renault P."/>
            <person name="Dridi B."/>
        </authorList>
    </citation>
    <scope>NUCLEOTIDE SEQUENCE [LARGE SCALE GENOMIC DNA]</scope>
    <source>
        <strain evidence="2 3">FME1</strain>
    </source>
</reference>
<feature type="signal peptide" evidence="1">
    <location>
        <begin position="1"/>
        <end position="21"/>
    </location>
</feature>
<accession>A0ABR9EX32</accession>
<keyword evidence="3" id="KW-1185">Reference proteome</keyword>
<name>A0ABR9EX32_9GAMM</name>
<evidence type="ECO:0008006" key="4">
    <source>
        <dbReference type="Google" id="ProtNLM"/>
    </source>
</evidence>
<dbReference type="RefSeq" id="WP_192535774.1">
    <property type="nucleotide sequence ID" value="NZ_RRZD01000001.1"/>
</dbReference>
<dbReference type="Proteomes" id="UP001645039">
    <property type="component" value="Unassembled WGS sequence"/>
</dbReference>
<keyword evidence="1" id="KW-0732">Signal</keyword>
<gene>
    <name evidence="2" type="ORF">EI168_01450</name>
</gene>
<evidence type="ECO:0000256" key="1">
    <source>
        <dbReference type="SAM" id="SignalP"/>
    </source>
</evidence>
<dbReference type="Gene3D" id="3.55.50.30">
    <property type="match status" value="1"/>
</dbReference>
<organism evidence="2 3">
    <name type="scientific">Halomonas casei</name>
    <dbReference type="NCBI Taxonomy" id="2742613"/>
    <lineage>
        <taxon>Bacteria</taxon>
        <taxon>Pseudomonadati</taxon>
        <taxon>Pseudomonadota</taxon>
        <taxon>Gammaproteobacteria</taxon>
        <taxon>Oceanospirillales</taxon>
        <taxon>Halomonadaceae</taxon>
        <taxon>Halomonas</taxon>
    </lineage>
</organism>
<feature type="chain" id="PRO_5047013625" description="Type III secretion protein C" evidence="1">
    <location>
        <begin position="22"/>
        <end position="191"/>
    </location>
</feature>
<proteinExistence type="predicted"/>